<dbReference type="Pfam" id="PF03727">
    <property type="entry name" value="Hexokinase_2"/>
    <property type="match status" value="1"/>
</dbReference>
<dbReference type="GO" id="GO:0006013">
    <property type="term" value="P:mannose metabolic process"/>
    <property type="evidence" value="ECO:0007669"/>
    <property type="project" value="TreeGrafter"/>
</dbReference>
<evidence type="ECO:0000256" key="2">
    <source>
        <dbReference type="ARBA" id="ARBA00022679"/>
    </source>
</evidence>
<dbReference type="GO" id="GO:0001678">
    <property type="term" value="P:intracellular glucose homeostasis"/>
    <property type="evidence" value="ECO:0007669"/>
    <property type="project" value="InterPro"/>
</dbReference>
<feature type="region of interest" description="Disordered" evidence="7">
    <location>
        <begin position="470"/>
        <end position="492"/>
    </location>
</feature>
<feature type="region of interest" description="Disordered" evidence="7">
    <location>
        <begin position="401"/>
        <end position="430"/>
    </location>
</feature>
<keyword evidence="5 6" id="KW-0067">ATP-binding</keyword>
<dbReference type="GO" id="GO:0008865">
    <property type="term" value="F:fructokinase activity"/>
    <property type="evidence" value="ECO:0007669"/>
    <property type="project" value="TreeGrafter"/>
</dbReference>
<dbReference type="PANTHER" id="PTHR19443:SF24">
    <property type="entry name" value="PHOSPHOTRANSFERASE"/>
    <property type="match status" value="1"/>
</dbReference>
<feature type="compositionally biased region" description="Polar residues" evidence="7">
    <location>
        <begin position="407"/>
        <end position="418"/>
    </location>
</feature>
<feature type="compositionally biased region" description="Polar residues" evidence="7">
    <location>
        <begin position="475"/>
        <end position="484"/>
    </location>
</feature>
<dbReference type="GO" id="GO:0005524">
    <property type="term" value="F:ATP binding"/>
    <property type="evidence" value="ECO:0007669"/>
    <property type="project" value="UniProtKB-UniRule"/>
</dbReference>
<evidence type="ECO:0000313" key="10">
    <source>
        <dbReference type="EMBL" id="KAG7047448.1"/>
    </source>
</evidence>
<evidence type="ECO:0000259" key="9">
    <source>
        <dbReference type="Pfam" id="PF03727"/>
    </source>
</evidence>
<keyword evidence="4 6" id="KW-0418">Kinase</keyword>
<evidence type="ECO:0000313" key="11">
    <source>
        <dbReference type="Proteomes" id="UP000699042"/>
    </source>
</evidence>
<evidence type="ECO:0000256" key="5">
    <source>
        <dbReference type="ARBA" id="ARBA00022840"/>
    </source>
</evidence>
<gene>
    <name evidence="10" type="ORF">JMJ77_010800</name>
</gene>
<reference evidence="10" key="1">
    <citation type="submission" date="2021-05" db="EMBL/GenBank/DDBJ databases">
        <title>Comparative genomics of three Colletotrichum scovillei strains and genetic complementation revealed genes involved fungal growth and virulence on chili pepper.</title>
        <authorList>
            <person name="Hsieh D.-K."/>
            <person name="Chuang S.-C."/>
            <person name="Chen C.-Y."/>
            <person name="Chao Y.-T."/>
            <person name="Lu M.-Y.J."/>
            <person name="Lee M.-H."/>
            <person name="Shih M.-C."/>
        </authorList>
    </citation>
    <scope>NUCLEOTIDE SEQUENCE</scope>
    <source>
        <strain evidence="10">Coll-153</strain>
    </source>
</reference>
<dbReference type="GO" id="GO:0006006">
    <property type="term" value="P:glucose metabolic process"/>
    <property type="evidence" value="ECO:0007669"/>
    <property type="project" value="TreeGrafter"/>
</dbReference>
<feature type="compositionally biased region" description="Low complexity" evidence="7">
    <location>
        <begin position="419"/>
        <end position="430"/>
    </location>
</feature>
<dbReference type="EC" id="2.7.1.-" evidence="6"/>
<dbReference type="Gene3D" id="3.30.420.40">
    <property type="match status" value="1"/>
</dbReference>
<dbReference type="GO" id="GO:0004340">
    <property type="term" value="F:glucokinase activity"/>
    <property type="evidence" value="ECO:0007669"/>
    <property type="project" value="TreeGrafter"/>
</dbReference>
<keyword evidence="3 6" id="KW-0547">Nucleotide-binding</keyword>
<comment type="similarity">
    <text evidence="1 6">Belongs to the hexokinase family.</text>
</comment>
<evidence type="ECO:0000256" key="4">
    <source>
        <dbReference type="ARBA" id="ARBA00022777"/>
    </source>
</evidence>
<dbReference type="GO" id="GO:0006096">
    <property type="term" value="P:glycolytic process"/>
    <property type="evidence" value="ECO:0007669"/>
    <property type="project" value="UniProtKB-KW"/>
</dbReference>
<dbReference type="InterPro" id="IPR022673">
    <property type="entry name" value="Hexokinase_C"/>
</dbReference>
<dbReference type="PANTHER" id="PTHR19443">
    <property type="entry name" value="HEXOKINASE"/>
    <property type="match status" value="1"/>
</dbReference>
<keyword evidence="11" id="KW-1185">Reference proteome</keyword>
<name>A0A9P7R0R0_9PEZI</name>
<dbReference type="GO" id="GO:0005536">
    <property type="term" value="F:D-glucose binding"/>
    <property type="evidence" value="ECO:0007669"/>
    <property type="project" value="InterPro"/>
</dbReference>
<dbReference type="OrthoDB" id="419537at2759"/>
<dbReference type="PROSITE" id="PS51748">
    <property type="entry name" value="HEXOKINASE_2"/>
    <property type="match status" value="1"/>
</dbReference>
<evidence type="ECO:0000256" key="3">
    <source>
        <dbReference type="ARBA" id="ARBA00022741"/>
    </source>
</evidence>
<dbReference type="InterPro" id="IPR001312">
    <property type="entry name" value="Hexokinase"/>
</dbReference>
<dbReference type="Pfam" id="PF00349">
    <property type="entry name" value="Hexokinase_1"/>
    <property type="match status" value="1"/>
</dbReference>
<evidence type="ECO:0000256" key="1">
    <source>
        <dbReference type="ARBA" id="ARBA00009225"/>
    </source>
</evidence>
<comment type="caution">
    <text evidence="10">The sequence shown here is derived from an EMBL/GenBank/DDBJ whole genome shotgun (WGS) entry which is preliminary data.</text>
</comment>
<dbReference type="GO" id="GO:0019158">
    <property type="term" value="F:mannokinase activity"/>
    <property type="evidence" value="ECO:0007669"/>
    <property type="project" value="TreeGrafter"/>
</dbReference>
<dbReference type="Gene3D" id="3.40.367.20">
    <property type="match status" value="1"/>
</dbReference>
<dbReference type="GO" id="GO:0005739">
    <property type="term" value="C:mitochondrion"/>
    <property type="evidence" value="ECO:0007669"/>
    <property type="project" value="TreeGrafter"/>
</dbReference>
<protein>
    <recommendedName>
        <fullName evidence="6">Phosphotransferase</fullName>
        <ecNumber evidence="6">2.7.1.-</ecNumber>
    </recommendedName>
</protein>
<organism evidence="10 11">
    <name type="scientific">Colletotrichum scovillei</name>
    <dbReference type="NCBI Taxonomy" id="1209932"/>
    <lineage>
        <taxon>Eukaryota</taxon>
        <taxon>Fungi</taxon>
        <taxon>Dikarya</taxon>
        <taxon>Ascomycota</taxon>
        <taxon>Pezizomycotina</taxon>
        <taxon>Sordariomycetes</taxon>
        <taxon>Hypocreomycetidae</taxon>
        <taxon>Glomerellales</taxon>
        <taxon>Glomerellaceae</taxon>
        <taxon>Colletotrichum</taxon>
        <taxon>Colletotrichum acutatum species complex</taxon>
    </lineage>
</organism>
<sequence length="568" mass="61298">MQPYSPPTMATFPKSFLAAVVKQLLRGKSLIQALLAFWLTPQTVSGKPTTSKVDCCSTSGTTTPSGQSIEEYLKEAEHLLLGPLLDNDGLIELSNALKAQFRDKLQTSMACMLPSYNHQLPGGHEVGQYLAVDVGGSTLRIALVELRGRDAVGRESEIVRMSSFKIDNDIRNLEGMAFFDWMAERIWDMVSQDGQDPSRPMPMALAWSFPIEQTSLKGGRIHGMGKGFLAAEGLMGQDLGEVIEAACAARGLTGTRLRVILNDGGATLLSQAYVHPATRFGLILGTGVNIAAYLPVSLIGKPKFGDRPREWWSEARDVIVNTELGMFGGGGVLSVTRWDGLLKQGHPRPDFQPLEQMVSGYYLGEVVRFALIEAIRSTGVFGGVVPKSLDEPYSLKSETISAVEGDTSPSLSSSIDLFTTQHPSSHTPTPSDLAALRSLASFVSRRSAAIIAACLHAVWSLRLESLAEENETNAKRTASTNRNSAEGDEDEDADLLHQRIEKETALPRTMVAYNGSVIECYPGYLAMCQSYVDALVNRGDRSVELVPAKESSLLGAGVALARACDGTA</sequence>
<keyword evidence="2 6" id="KW-0808">Transferase</keyword>
<dbReference type="InterPro" id="IPR022672">
    <property type="entry name" value="Hexokinase_N"/>
</dbReference>
<evidence type="ECO:0000256" key="7">
    <source>
        <dbReference type="SAM" id="MobiDB-lite"/>
    </source>
</evidence>
<feature type="domain" description="Hexokinase N-terminal" evidence="8">
    <location>
        <begin position="85"/>
        <end position="273"/>
    </location>
</feature>
<dbReference type="Proteomes" id="UP000699042">
    <property type="component" value="Unassembled WGS sequence"/>
</dbReference>
<dbReference type="GO" id="GO:0005829">
    <property type="term" value="C:cytosol"/>
    <property type="evidence" value="ECO:0007669"/>
    <property type="project" value="TreeGrafter"/>
</dbReference>
<dbReference type="CDD" id="cd24000">
    <property type="entry name" value="ASKHA_NBD_HK"/>
    <property type="match status" value="1"/>
</dbReference>
<dbReference type="PRINTS" id="PR00475">
    <property type="entry name" value="HEXOKINASE"/>
</dbReference>
<feature type="domain" description="Hexokinase C-terminal" evidence="9">
    <location>
        <begin position="280"/>
        <end position="561"/>
    </location>
</feature>
<dbReference type="AlphaFoldDB" id="A0A9P7R0R0"/>
<dbReference type="EMBL" id="JAESDN010000007">
    <property type="protein sequence ID" value="KAG7047448.1"/>
    <property type="molecule type" value="Genomic_DNA"/>
</dbReference>
<keyword evidence="6" id="KW-0324">Glycolysis</keyword>
<evidence type="ECO:0000259" key="8">
    <source>
        <dbReference type="Pfam" id="PF00349"/>
    </source>
</evidence>
<accession>A0A9P7R0R0</accession>
<dbReference type="InterPro" id="IPR043129">
    <property type="entry name" value="ATPase_NBD"/>
</dbReference>
<evidence type="ECO:0000256" key="6">
    <source>
        <dbReference type="RuleBase" id="RU362007"/>
    </source>
</evidence>
<proteinExistence type="inferred from homology"/>
<dbReference type="SUPFAM" id="SSF53067">
    <property type="entry name" value="Actin-like ATPase domain"/>
    <property type="match status" value="2"/>
</dbReference>